<accession>A0A7J6AC67</accession>
<sequence length="164" mass="19949">MARDHQDTLRRTHKHSQAGYLFPRMAHMKSFAAIPMSKCMRDMCKEEDYAFLNNQKSREIDKTPKESKFCESEWQQKQEERLRRRLDREQQEQEKQCKLEKQRREKEEQWKSHLAGLASERESLRGRLHRLREFREFQKRVLMQDLDLEPGTASENLTQLLTRL</sequence>
<name>A0A7J6AC67_AMEME</name>
<comment type="caution">
    <text evidence="2">The sequence shown here is derived from an EMBL/GenBank/DDBJ whole genome shotgun (WGS) entry which is preliminary data.</text>
</comment>
<keyword evidence="3" id="KW-1185">Reference proteome</keyword>
<gene>
    <name evidence="2" type="ORF">AMELA_G00180730</name>
</gene>
<dbReference type="Proteomes" id="UP000593565">
    <property type="component" value="Unassembled WGS sequence"/>
</dbReference>
<proteinExistence type="predicted"/>
<dbReference type="AlphaFoldDB" id="A0A7J6AC67"/>
<evidence type="ECO:0000256" key="1">
    <source>
        <dbReference type="SAM" id="MobiDB-lite"/>
    </source>
</evidence>
<organism evidence="2 3">
    <name type="scientific">Ameiurus melas</name>
    <name type="common">Black bullhead</name>
    <name type="synonym">Silurus melas</name>
    <dbReference type="NCBI Taxonomy" id="219545"/>
    <lineage>
        <taxon>Eukaryota</taxon>
        <taxon>Metazoa</taxon>
        <taxon>Chordata</taxon>
        <taxon>Craniata</taxon>
        <taxon>Vertebrata</taxon>
        <taxon>Euteleostomi</taxon>
        <taxon>Actinopterygii</taxon>
        <taxon>Neopterygii</taxon>
        <taxon>Teleostei</taxon>
        <taxon>Ostariophysi</taxon>
        <taxon>Siluriformes</taxon>
        <taxon>Ictaluridae</taxon>
        <taxon>Ameiurus</taxon>
    </lineage>
</organism>
<dbReference type="EMBL" id="JAAGNN010000015">
    <property type="protein sequence ID" value="KAF4079669.1"/>
    <property type="molecule type" value="Genomic_DNA"/>
</dbReference>
<feature type="region of interest" description="Disordered" evidence="1">
    <location>
        <begin position="85"/>
        <end position="108"/>
    </location>
</feature>
<evidence type="ECO:0000313" key="3">
    <source>
        <dbReference type="Proteomes" id="UP000593565"/>
    </source>
</evidence>
<protein>
    <submittedName>
        <fullName evidence="2">Uncharacterized protein</fullName>
    </submittedName>
</protein>
<evidence type="ECO:0000313" key="2">
    <source>
        <dbReference type="EMBL" id="KAF4079669.1"/>
    </source>
</evidence>
<reference evidence="2 3" key="1">
    <citation type="submission" date="2020-02" db="EMBL/GenBank/DDBJ databases">
        <title>A chromosome-scale genome assembly of the black bullhead catfish (Ameiurus melas).</title>
        <authorList>
            <person name="Wen M."/>
            <person name="Zham M."/>
            <person name="Cabau C."/>
            <person name="Klopp C."/>
            <person name="Donnadieu C."/>
            <person name="Roques C."/>
            <person name="Bouchez O."/>
            <person name="Lampietro C."/>
            <person name="Jouanno E."/>
            <person name="Herpin A."/>
            <person name="Louis A."/>
            <person name="Berthelot C."/>
            <person name="Parey E."/>
            <person name="Roest-Crollius H."/>
            <person name="Braasch I."/>
            <person name="Postlethwait J."/>
            <person name="Robinson-Rechavi M."/>
            <person name="Echchiki A."/>
            <person name="Begum T."/>
            <person name="Montfort J."/>
            <person name="Schartl M."/>
            <person name="Bobe J."/>
            <person name="Guiguen Y."/>
        </authorList>
    </citation>
    <scope>NUCLEOTIDE SEQUENCE [LARGE SCALE GENOMIC DNA]</scope>
    <source>
        <strain evidence="2">M_S1</strain>
        <tissue evidence="2">Blood</tissue>
    </source>
</reference>